<dbReference type="OrthoDB" id="2084710at2"/>
<proteinExistence type="predicted"/>
<keyword evidence="2" id="KW-1185">Reference proteome</keyword>
<name>A0A229UKQ5_9BACL</name>
<sequence>MSDDKDNIISIDVLRINRRVPKKCTCKVRKFTVDTENREITCGCGVIVDPFEAMLHLATNYEYINRQHQSLNEQRKEWLKQKPYSVIFKRLEKSYSRGTMLPYCPKCNQLFDYKDINSHGNAEFYRRLEQKLRQQEMNI</sequence>
<dbReference type="RefSeq" id="WP_094017236.1">
    <property type="nucleotide sequence ID" value="NZ_NMQW01000036.1"/>
</dbReference>
<reference evidence="1 2" key="1">
    <citation type="submission" date="2017-07" db="EMBL/GenBank/DDBJ databases">
        <title>Genome sequencing and assembly of Paenibacillus rigui.</title>
        <authorList>
            <person name="Mayilraj S."/>
        </authorList>
    </citation>
    <scope>NUCLEOTIDE SEQUENCE [LARGE SCALE GENOMIC DNA]</scope>
    <source>
        <strain evidence="1 2">JCM 16352</strain>
    </source>
</reference>
<dbReference type="AlphaFoldDB" id="A0A229UKQ5"/>
<organism evidence="1 2">
    <name type="scientific">Paenibacillus rigui</name>
    <dbReference type="NCBI Taxonomy" id="554312"/>
    <lineage>
        <taxon>Bacteria</taxon>
        <taxon>Bacillati</taxon>
        <taxon>Bacillota</taxon>
        <taxon>Bacilli</taxon>
        <taxon>Bacillales</taxon>
        <taxon>Paenibacillaceae</taxon>
        <taxon>Paenibacillus</taxon>
    </lineage>
</organism>
<comment type="caution">
    <text evidence="1">The sequence shown here is derived from an EMBL/GenBank/DDBJ whole genome shotgun (WGS) entry which is preliminary data.</text>
</comment>
<dbReference type="Proteomes" id="UP000215509">
    <property type="component" value="Unassembled WGS sequence"/>
</dbReference>
<gene>
    <name evidence="1" type="ORF">CF651_23040</name>
</gene>
<evidence type="ECO:0000313" key="1">
    <source>
        <dbReference type="EMBL" id="OXM83990.1"/>
    </source>
</evidence>
<dbReference type="EMBL" id="NMQW01000036">
    <property type="protein sequence ID" value="OXM83990.1"/>
    <property type="molecule type" value="Genomic_DNA"/>
</dbReference>
<evidence type="ECO:0000313" key="2">
    <source>
        <dbReference type="Proteomes" id="UP000215509"/>
    </source>
</evidence>
<accession>A0A229UKQ5</accession>
<protein>
    <submittedName>
        <fullName evidence="1">Uncharacterized protein</fullName>
    </submittedName>
</protein>